<dbReference type="Proteomes" id="UP000657918">
    <property type="component" value="Unassembled WGS sequence"/>
</dbReference>
<evidence type="ECO:0000313" key="1">
    <source>
        <dbReference type="EMBL" id="KAF9674228.1"/>
    </source>
</evidence>
<proteinExistence type="predicted"/>
<name>A0A835MYH5_9ROSI</name>
<protein>
    <submittedName>
        <fullName evidence="1">Uncharacterized protein</fullName>
    </submittedName>
</protein>
<keyword evidence="2" id="KW-1185">Reference proteome</keyword>
<reference evidence="1 2" key="1">
    <citation type="submission" date="2020-10" db="EMBL/GenBank/DDBJ databases">
        <title>Plant Genome Project.</title>
        <authorList>
            <person name="Zhang R.-G."/>
        </authorList>
    </citation>
    <scope>NUCLEOTIDE SEQUENCE [LARGE SCALE GENOMIC DNA]</scope>
    <source>
        <strain evidence="1">FAFU-HL-1</strain>
        <tissue evidence="1">Leaf</tissue>
    </source>
</reference>
<evidence type="ECO:0000313" key="2">
    <source>
        <dbReference type="Proteomes" id="UP000657918"/>
    </source>
</evidence>
<sequence length="93" mass="10812">MLERGKNHEDKEIAVLQDLKVLTSEITSRTAFGFRNLYKIRIPGIRKYFKTQDDIEAEKLDQSIRNSIIKMIQKRQEAMTGGMDGYEVIFMGN</sequence>
<dbReference type="OrthoDB" id="1470350at2759"/>
<accession>A0A835MYH5</accession>
<dbReference type="EMBL" id="JADGMS010000010">
    <property type="protein sequence ID" value="KAF9674228.1"/>
    <property type="molecule type" value="Genomic_DNA"/>
</dbReference>
<organism evidence="1 2">
    <name type="scientific">Salix dunnii</name>
    <dbReference type="NCBI Taxonomy" id="1413687"/>
    <lineage>
        <taxon>Eukaryota</taxon>
        <taxon>Viridiplantae</taxon>
        <taxon>Streptophyta</taxon>
        <taxon>Embryophyta</taxon>
        <taxon>Tracheophyta</taxon>
        <taxon>Spermatophyta</taxon>
        <taxon>Magnoliopsida</taxon>
        <taxon>eudicotyledons</taxon>
        <taxon>Gunneridae</taxon>
        <taxon>Pentapetalae</taxon>
        <taxon>rosids</taxon>
        <taxon>fabids</taxon>
        <taxon>Malpighiales</taxon>
        <taxon>Salicaceae</taxon>
        <taxon>Saliceae</taxon>
        <taxon>Salix</taxon>
    </lineage>
</organism>
<comment type="caution">
    <text evidence="1">The sequence shown here is derived from an EMBL/GenBank/DDBJ whole genome shotgun (WGS) entry which is preliminary data.</text>
</comment>
<dbReference type="AlphaFoldDB" id="A0A835MYH5"/>
<gene>
    <name evidence="1" type="ORF">SADUNF_Sadunf10G0105700</name>
</gene>